<dbReference type="EMBL" id="KY554762">
    <property type="protein sequence ID" value="ARM65609.1"/>
    <property type="molecule type" value="Genomic_DNA"/>
</dbReference>
<dbReference type="PANTHER" id="PTHR47619:SF1">
    <property type="entry name" value="EXODEOXYRIBONUCLEASE WALJ"/>
    <property type="match status" value="1"/>
</dbReference>
<organism evidence="1 2">
    <name type="scientific">Lactococcus phage LW31</name>
    <dbReference type="NCBI Taxonomy" id="1965478"/>
    <lineage>
        <taxon>Viruses</taxon>
        <taxon>Duplodnaviria</taxon>
        <taxon>Heunggongvirae</taxon>
        <taxon>Uroviricota</taxon>
        <taxon>Caudoviricetes</taxon>
        <taxon>Teubervirus</taxon>
        <taxon>Teubervirus LW31</taxon>
    </lineage>
</organism>
<evidence type="ECO:0000313" key="2">
    <source>
        <dbReference type="Proteomes" id="UP000224502"/>
    </source>
</evidence>
<evidence type="ECO:0000313" key="1">
    <source>
        <dbReference type="EMBL" id="ARM65609.1"/>
    </source>
</evidence>
<keyword evidence="2" id="KW-1185">Reference proteome</keyword>
<dbReference type="InterPro" id="IPR036866">
    <property type="entry name" value="RibonucZ/Hydroxyglut_hydro"/>
</dbReference>
<accession>A0A1W6JHB9</accession>
<dbReference type="Gene3D" id="3.60.15.10">
    <property type="entry name" value="Ribonuclease Z/Hydroxyacylglutathione hydrolase-like"/>
    <property type="match status" value="1"/>
</dbReference>
<gene>
    <name evidence="1" type="ORF">LW31_007</name>
</gene>
<evidence type="ECO:0008006" key="3">
    <source>
        <dbReference type="Google" id="ProtNLM"/>
    </source>
</evidence>
<dbReference type="SUPFAM" id="SSF56281">
    <property type="entry name" value="Metallo-hydrolase/oxidoreductase"/>
    <property type="match status" value="1"/>
</dbReference>
<dbReference type="Proteomes" id="UP000224502">
    <property type="component" value="Segment"/>
</dbReference>
<proteinExistence type="predicted"/>
<dbReference type="InterPro" id="IPR052533">
    <property type="entry name" value="WalJ/YycJ-like"/>
</dbReference>
<sequence length="231" mass="26578">MKFIEYIGGTSGSSGNCHLLTLEKMGTVIILDCGVPFKFVKSLMDEVPFKVEQLILAVTHQHTDHYNKATIKHIMKDYNTVLTGYDGLSKDSQPIVLIKKNGIKLFVVRQRFNHGEVDSYGFVIKAMDVDSKELDKVGYITDIDMSNAQYFDSKVCLFHDCDLLLLEANYAEQFYTDCFMNPDKYEQFGYDILGGFNRHLTREYSEQLAKNLNAKVYEPIHKSSRFYEWGD</sequence>
<reference evidence="1 2" key="1">
    <citation type="journal article" date="2017" name="Viruses">
        <title>Phage Biodiversity in Artisanal Cheese Wheys Reflects the Complexity of the Fermentation Process.</title>
        <authorList>
            <person name="Mahony J."/>
            <person name="Moscarelli A."/>
            <person name="Kelleher P."/>
            <person name="Lugli G.A."/>
            <person name="Ventura M."/>
            <person name="Settanni L."/>
            <person name="van Sinderen D."/>
        </authorList>
    </citation>
    <scope>NUCLEOTIDE SEQUENCE [LARGE SCALE GENOMIC DNA]</scope>
</reference>
<protein>
    <recommendedName>
        <fullName evidence="3">Metallo-beta-lactamase domain-containing protein</fullName>
    </recommendedName>
</protein>
<name>A0A1W6JHB9_9CAUD</name>
<dbReference type="PANTHER" id="PTHR47619">
    <property type="entry name" value="METALLO-HYDROLASE YYCJ-RELATED"/>
    <property type="match status" value="1"/>
</dbReference>